<feature type="domain" description="F-box" evidence="8">
    <location>
        <begin position="163"/>
        <end position="209"/>
    </location>
</feature>
<feature type="transmembrane region" description="Helical" evidence="7">
    <location>
        <begin position="102"/>
        <end position="123"/>
    </location>
</feature>
<evidence type="ECO:0000313" key="11">
    <source>
        <dbReference type="Proteomes" id="UP001079657"/>
    </source>
</evidence>
<keyword evidence="4 7" id="KW-0812">Transmembrane</keyword>
<dbReference type="PANTHER" id="PTHR23514">
    <property type="entry name" value="BYPASS OF STOP CODON PROTEIN 6"/>
    <property type="match status" value="1"/>
</dbReference>
<dbReference type="EMBL" id="JAPQES010000001">
    <property type="protein sequence ID" value="MCY6369319.1"/>
    <property type="molecule type" value="Genomic_DNA"/>
</dbReference>
<proteinExistence type="inferred from homology"/>
<name>A0ABT4CJU3_9CLOT</name>
<comment type="subcellular location">
    <subcellularLocation>
        <location evidence="1">Cell membrane</location>
        <topology evidence="1">Multi-pass membrane protein</topology>
    </subcellularLocation>
</comment>
<dbReference type="PROSITE" id="PS50850">
    <property type="entry name" value="MFS"/>
    <property type="match status" value="1"/>
</dbReference>
<organism evidence="10 11">
    <name type="scientific">Clostridium ganghwense</name>
    <dbReference type="NCBI Taxonomy" id="312089"/>
    <lineage>
        <taxon>Bacteria</taxon>
        <taxon>Bacillati</taxon>
        <taxon>Bacillota</taxon>
        <taxon>Clostridia</taxon>
        <taxon>Eubacteriales</taxon>
        <taxon>Clostridiaceae</taxon>
        <taxon>Clostridium</taxon>
    </lineage>
</organism>
<feature type="domain" description="Major facilitator superfamily (MFS) profile" evidence="9">
    <location>
        <begin position="8"/>
        <end position="387"/>
    </location>
</feature>
<keyword evidence="6 7" id="KW-0472">Membrane</keyword>
<dbReference type="InterPro" id="IPR001810">
    <property type="entry name" value="F-box_dom"/>
</dbReference>
<dbReference type="InterPro" id="IPR036259">
    <property type="entry name" value="MFS_trans_sf"/>
</dbReference>
<feature type="transmembrane region" description="Helical" evidence="7">
    <location>
        <begin position="160"/>
        <end position="181"/>
    </location>
</feature>
<evidence type="ECO:0000256" key="4">
    <source>
        <dbReference type="ARBA" id="ARBA00022692"/>
    </source>
</evidence>
<dbReference type="PANTHER" id="PTHR23514:SF3">
    <property type="entry name" value="BYPASS OF STOP CODON PROTEIN 6"/>
    <property type="match status" value="1"/>
</dbReference>
<evidence type="ECO:0000256" key="5">
    <source>
        <dbReference type="ARBA" id="ARBA00022989"/>
    </source>
</evidence>
<evidence type="ECO:0000256" key="6">
    <source>
        <dbReference type="ARBA" id="ARBA00023136"/>
    </source>
</evidence>
<accession>A0ABT4CJU3</accession>
<reference evidence="10" key="1">
    <citation type="submission" date="2022-12" db="EMBL/GenBank/DDBJ databases">
        <authorList>
            <person name="Wang J."/>
        </authorList>
    </citation>
    <scope>NUCLEOTIDE SEQUENCE</scope>
    <source>
        <strain evidence="10">HY-42-06</strain>
    </source>
</reference>
<feature type="transmembrane region" description="Helical" evidence="7">
    <location>
        <begin position="330"/>
        <end position="349"/>
    </location>
</feature>
<keyword evidence="5 7" id="KW-1133">Transmembrane helix</keyword>
<dbReference type="RefSeq" id="WP_268047636.1">
    <property type="nucleotide sequence ID" value="NZ_JAPQES010000001.1"/>
</dbReference>
<comment type="caution">
    <text evidence="10">The sequence shown here is derived from an EMBL/GenBank/DDBJ whole genome shotgun (WGS) entry which is preliminary data.</text>
</comment>
<gene>
    <name evidence="10" type="ORF">OXH55_01500</name>
</gene>
<sequence length="397" mass="44550">MKITRNKLMYLCFISFAMIGFVFSMRTNIFSSIQHDYLGGYGHIATLILISGIIMQISTLGTGYVVKKWSHKFILSIGLALYSISALAMIFVHSILGFDILFCFYMFAYGSCTLAGNLYIGVLKPEERGKTLMKLHLGFSLGALAGPKIISGLLDKGINWQLIFGLSSIPTLIISFILIFVKEAEVKKNSQVEEKVDIVQETTYSWRNLIVWLFVLLFVGGQVWEYGLGTWFIIFARQTQQISEGQAASYLTVFLISYPIVRSIFSQILDKVGYERCLLFSFIGNVIFIGLGLYTSQLIFFGLTGIFTATMYPTIMAMMQQRFTGVNVGLIGWISMMGGMIEYVLIWAIGKLGDIFGITVGFGSLIIYMVMGAVIVLIIQCIYEKEKICYSQIEMKN</sequence>
<dbReference type="InterPro" id="IPR020846">
    <property type="entry name" value="MFS_dom"/>
</dbReference>
<keyword evidence="11" id="KW-1185">Reference proteome</keyword>
<feature type="transmembrane region" description="Helical" evidence="7">
    <location>
        <begin position="277"/>
        <end position="294"/>
    </location>
</feature>
<keyword evidence="3" id="KW-0813">Transport</keyword>
<evidence type="ECO:0000256" key="2">
    <source>
        <dbReference type="ARBA" id="ARBA00008335"/>
    </source>
</evidence>
<dbReference type="Proteomes" id="UP001079657">
    <property type="component" value="Unassembled WGS sequence"/>
</dbReference>
<feature type="transmembrane region" description="Helical" evidence="7">
    <location>
        <begin position="73"/>
        <end position="96"/>
    </location>
</feature>
<evidence type="ECO:0000256" key="7">
    <source>
        <dbReference type="SAM" id="Phobius"/>
    </source>
</evidence>
<dbReference type="InterPro" id="IPR051788">
    <property type="entry name" value="MFS_Transporter"/>
</dbReference>
<evidence type="ECO:0000256" key="3">
    <source>
        <dbReference type="ARBA" id="ARBA00022448"/>
    </source>
</evidence>
<evidence type="ECO:0000259" key="8">
    <source>
        <dbReference type="PROSITE" id="PS50181"/>
    </source>
</evidence>
<feature type="transmembrane region" description="Helical" evidence="7">
    <location>
        <begin position="135"/>
        <end position="154"/>
    </location>
</feature>
<feature type="transmembrane region" description="Helical" evidence="7">
    <location>
        <begin position="209"/>
        <end position="235"/>
    </location>
</feature>
<feature type="transmembrane region" description="Helical" evidence="7">
    <location>
        <begin position="300"/>
        <end position="318"/>
    </location>
</feature>
<dbReference type="InterPro" id="IPR011701">
    <property type="entry name" value="MFS"/>
</dbReference>
<dbReference type="Gene3D" id="1.20.1250.20">
    <property type="entry name" value="MFS general substrate transporter like domains"/>
    <property type="match status" value="2"/>
</dbReference>
<dbReference type="PROSITE" id="PS50181">
    <property type="entry name" value="FBOX"/>
    <property type="match status" value="1"/>
</dbReference>
<feature type="transmembrane region" description="Helical" evidence="7">
    <location>
        <begin position="247"/>
        <end position="265"/>
    </location>
</feature>
<evidence type="ECO:0000259" key="9">
    <source>
        <dbReference type="PROSITE" id="PS50850"/>
    </source>
</evidence>
<protein>
    <submittedName>
        <fullName evidence="10">MFS transporter</fullName>
    </submittedName>
</protein>
<feature type="transmembrane region" description="Helical" evidence="7">
    <location>
        <begin position="7"/>
        <end position="24"/>
    </location>
</feature>
<evidence type="ECO:0000256" key="1">
    <source>
        <dbReference type="ARBA" id="ARBA00004651"/>
    </source>
</evidence>
<feature type="transmembrane region" description="Helical" evidence="7">
    <location>
        <begin position="44"/>
        <end position="66"/>
    </location>
</feature>
<comment type="similarity">
    <text evidence="2">Belongs to the major facilitator superfamily.</text>
</comment>
<evidence type="ECO:0000313" key="10">
    <source>
        <dbReference type="EMBL" id="MCY6369319.1"/>
    </source>
</evidence>
<feature type="transmembrane region" description="Helical" evidence="7">
    <location>
        <begin position="355"/>
        <end position="379"/>
    </location>
</feature>
<dbReference type="SUPFAM" id="SSF103473">
    <property type="entry name" value="MFS general substrate transporter"/>
    <property type="match status" value="1"/>
</dbReference>
<dbReference type="Pfam" id="PF07690">
    <property type="entry name" value="MFS_1"/>
    <property type="match status" value="1"/>
</dbReference>